<dbReference type="PANTHER" id="PTHR46177">
    <property type="entry name" value="INTEGRASE CATALYTIC DOMAIN-CONTAINING PROTEIN"/>
    <property type="match status" value="1"/>
</dbReference>
<accession>A0AAD4EB27</accession>
<sequence length="172" mass="19975">MSRYGLGYTKFREIHNDMGLLHTRQQSHTIESIREAMIKLRKAYPNAGAREMVILLFHEKEMSVSRNLVIAYCAIYEADLVHQRKARRLKQRQFWAAGINDLFAVDQHDKWLRFGLALHTGVEPFSGRIMWIRVWHSNRNPQLILTYSGSKKCLNVSDFSCNCFSMSQGVGI</sequence>
<dbReference type="AlphaFoldDB" id="A0AAD4EB27"/>
<dbReference type="RefSeq" id="XP_041227243.1">
    <property type="nucleotide sequence ID" value="XM_041366788.1"/>
</dbReference>
<organism evidence="1 2">
    <name type="scientific">Suillus fuscotomentosus</name>
    <dbReference type="NCBI Taxonomy" id="1912939"/>
    <lineage>
        <taxon>Eukaryota</taxon>
        <taxon>Fungi</taxon>
        <taxon>Dikarya</taxon>
        <taxon>Basidiomycota</taxon>
        <taxon>Agaricomycotina</taxon>
        <taxon>Agaricomycetes</taxon>
        <taxon>Agaricomycetidae</taxon>
        <taxon>Boletales</taxon>
        <taxon>Suillineae</taxon>
        <taxon>Suillaceae</taxon>
        <taxon>Suillus</taxon>
    </lineage>
</organism>
<reference evidence="1" key="1">
    <citation type="journal article" date="2020" name="New Phytol.">
        <title>Comparative genomics reveals dynamic genome evolution in host specialist ectomycorrhizal fungi.</title>
        <authorList>
            <person name="Lofgren L.A."/>
            <person name="Nguyen N.H."/>
            <person name="Vilgalys R."/>
            <person name="Ruytinx J."/>
            <person name="Liao H.L."/>
            <person name="Branco S."/>
            <person name="Kuo A."/>
            <person name="LaButti K."/>
            <person name="Lipzen A."/>
            <person name="Andreopoulos W."/>
            <person name="Pangilinan J."/>
            <person name="Riley R."/>
            <person name="Hundley H."/>
            <person name="Na H."/>
            <person name="Barry K."/>
            <person name="Grigoriev I.V."/>
            <person name="Stajich J.E."/>
            <person name="Kennedy P.G."/>
        </authorList>
    </citation>
    <scope>NUCLEOTIDE SEQUENCE</scope>
    <source>
        <strain evidence="1">FC203</strain>
    </source>
</reference>
<protein>
    <submittedName>
        <fullName evidence="1">Uncharacterized protein</fullName>
    </submittedName>
</protein>
<evidence type="ECO:0000313" key="1">
    <source>
        <dbReference type="EMBL" id="KAG1901668.1"/>
    </source>
</evidence>
<comment type="caution">
    <text evidence="1">The sequence shown here is derived from an EMBL/GenBank/DDBJ whole genome shotgun (WGS) entry which is preliminary data.</text>
</comment>
<gene>
    <name evidence="1" type="ORF">F5891DRAFT_1187122</name>
</gene>
<proteinExistence type="predicted"/>
<keyword evidence="2" id="KW-1185">Reference proteome</keyword>
<dbReference type="EMBL" id="JABBWK010000020">
    <property type="protein sequence ID" value="KAG1901668.1"/>
    <property type="molecule type" value="Genomic_DNA"/>
</dbReference>
<name>A0AAD4EB27_9AGAM</name>
<dbReference type="GeneID" id="64661086"/>
<evidence type="ECO:0000313" key="2">
    <source>
        <dbReference type="Proteomes" id="UP001195769"/>
    </source>
</evidence>
<dbReference type="Proteomes" id="UP001195769">
    <property type="component" value="Unassembled WGS sequence"/>
</dbReference>
<dbReference type="PANTHER" id="PTHR46177:SF1">
    <property type="entry name" value="INTEGRASE CATALYTIC DOMAIN-CONTAINING PROTEIN"/>
    <property type="match status" value="1"/>
</dbReference>